<evidence type="ECO:0000256" key="1">
    <source>
        <dbReference type="ARBA" id="ARBA00000312"/>
    </source>
</evidence>
<feature type="binding site" evidence="19">
    <location>
        <begin position="6"/>
        <end position="13"/>
    </location>
    <ligand>
        <name>GTP</name>
        <dbReference type="ChEBI" id="CHEBI:37565"/>
    </ligand>
</feature>
<dbReference type="EC" id="2.7.1.156" evidence="8"/>
<evidence type="ECO:0000256" key="8">
    <source>
        <dbReference type="ARBA" id="ARBA00012016"/>
    </source>
</evidence>
<evidence type="ECO:0000256" key="7">
    <source>
        <dbReference type="ARBA" id="ARBA00007490"/>
    </source>
</evidence>
<keyword evidence="20" id="KW-0548">Nucleotidyltransferase</keyword>
<keyword evidence="15 19" id="KW-0342">GTP-binding</keyword>
<comment type="catalytic activity">
    <reaction evidence="2">
        <text>adenosylcob(III)inamide phosphate + GTP + H(+) = adenosylcob(III)inamide-GDP + diphosphate</text>
        <dbReference type="Rhea" id="RHEA:22712"/>
        <dbReference type="ChEBI" id="CHEBI:15378"/>
        <dbReference type="ChEBI" id="CHEBI:33019"/>
        <dbReference type="ChEBI" id="CHEBI:37565"/>
        <dbReference type="ChEBI" id="CHEBI:58502"/>
        <dbReference type="ChEBI" id="CHEBI:60487"/>
        <dbReference type="EC" id="2.7.7.62"/>
    </reaction>
</comment>
<gene>
    <name evidence="20" type="primary">cobU</name>
    <name evidence="20" type="ORF">IAB63_05835</name>
</gene>
<evidence type="ECO:0000256" key="3">
    <source>
        <dbReference type="ARBA" id="ARBA00001522"/>
    </source>
</evidence>
<dbReference type="GO" id="GO:0043752">
    <property type="term" value="F:adenosylcobinamide kinase activity"/>
    <property type="evidence" value="ECO:0007669"/>
    <property type="project" value="UniProtKB-EC"/>
</dbReference>
<evidence type="ECO:0000256" key="14">
    <source>
        <dbReference type="ARBA" id="ARBA00022840"/>
    </source>
</evidence>
<proteinExistence type="inferred from homology"/>
<reference evidence="20" key="2">
    <citation type="journal article" date="2021" name="PeerJ">
        <title>Extensive microbial diversity within the chicken gut microbiome revealed by metagenomics and culture.</title>
        <authorList>
            <person name="Gilroy R."/>
            <person name="Ravi A."/>
            <person name="Getino M."/>
            <person name="Pursley I."/>
            <person name="Horton D.L."/>
            <person name="Alikhan N.F."/>
            <person name="Baker D."/>
            <person name="Gharbi K."/>
            <person name="Hall N."/>
            <person name="Watson M."/>
            <person name="Adriaenssens E.M."/>
            <person name="Foster-Nyarko E."/>
            <person name="Jarju S."/>
            <person name="Secka A."/>
            <person name="Antonio M."/>
            <person name="Oren A."/>
            <person name="Chaudhuri R.R."/>
            <person name="La Ragione R."/>
            <person name="Hildebrand F."/>
            <person name="Pallen M.J."/>
        </authorList>
    </citation>
    <scope>NUCLEOTIDE SEQUENCE</scope>
    <source>
        <strain evidence="20">CHK187-14744</strain>
    </source>
</reference>
<dbReference type="PIRSF" id="PIRSF006135">
    <property type="entry name" value="CobU"/>
    <property type="match status" value="1"/>
</dbReference>
<dbReference type="PANTHER" id="PTHR34848">
    <property type="match status" value="1"/>
</dbReference>
<dbReference type="Pfam" id="PF02283">
    <property type="entry name" value="CobU"/>
    <property type="match status" value="1"/>
</dbReference>
<dbReference type="GO" id="GO:0005525">
    <property type="term" value="F:GTP binding"/>
    <property type="evidence" value="ECO:0007669"/>
    <property type="project" value="UniProtKB-KW"/>
</dbReference>
<comment type="catalytic activity">
    <reaction evidence="3">
        <text>adenosylcob(III)inamide + GTP = adenosylcob(III)inamide phosphate + GDP + H(+)</text>
        <dbReference type="Rhea" id="RHEA:15765"/>
        <dbReference type="ChEBI" id="CHEBI:2480"/>
        <dbReference type="ChEBI" id="CHEBI:15378"/>
        <dbReference type="ChEBI" id="CHEBI:37565"/>
        <dbReference type="ChEBI" id="CHEBI:58189"/>
        <dbReference type="ChEBI" id="CHEBI:58502"/>
        <dbReference type="EC" id="2.7.1.156"/>
    </reaction>
</comment>
<feature type="binding site" evidence="19">
    <location>
        <begin position="31"/>
        <end position="33"/>
    </location>
    <ligand>
        <name>GTP</name>
        <dbReference type="ChEBI" id="CHEBI:37565"/>
    </ligand>
</feature>
<feature type="binding site" evidence="19">
    <location>
        <position position="59"/>
    </location>
    <ligand>
        <name>GTP</name>
        <dbReference type="ChEBI" id="CHEBI:37565"/>
    </ligand>
</feature>
<evidence type="ECO:0000256" key="16">
    <source>
        <dbReference type="ARBA" id="ARBA00029570"/>
    </source>
</evidence>
<comment type="similarity">
    <text evidence="7">Belongs to the CobU/CobP family.</text>
</comment>
<evidence type="ECO:0000256" key="9">
    <source>
        <dbReference type="ARBA" id="ARBA00012523"/>
    </source>
</evidence>
<evidence type="ECO:0000256" key="17">
    <source>
        <dbReference type="ARBA" id="ARBA00030571"/>
    </source>
</evidence>
<dbReference type="CDD" id="cd00544">
    <property type="entry name" value="CobU"/>
    <property type="match status" value="1"/>
</dbReference>
<name>A0A9D1HGC0_9FIRM</name>
<dbReference type="Proteomes" id="UP000824164">
    <property type="component" value="Unassembled WGS sequence"/>
</dbReference>
<evidence type="ECO:0000313" key="20">
    <source>
        <dbReference type="EMBL" id="HIU02756.1"/>
    </source>
</evidence>
<keyword evidence="13 20" id="KW-0418">Kinase</keyword>
<comment type="caution">
    <text evidence="20">The sequence shown here is derived from an EMBL/GenBank/DDBJ whole genome shotgun (WGS) entry which is preliminary data.</text>
</comment>
<evidence type="ECO:0000256" key="19">
    <source>
        <dbReference type="PIRSR" id="PIRSR006135-2"/>
    </source>
</evidence>
<sequence length="186" mass="20475">MILVTGGARSGKSRFAEQLAEAAGSRRIYIATGKVFDEEMARRVAKHKMRRGDQWQTYEDHRGIDAFLMAQGASYDSGLLDCVTTLLTNLLFDRLGDIPQDYDFSLPDYDSIQADALEYMGRILDGAEQAALPLILVTNEIGMGVVPETPLGRAFRDMAGAANQYLAERADTVYFVVSGIPMKIKG</sequence>
<evidence type="ECO:0000256" key="5">
    <source>
        <dbReference type="ARBA" id="ARBA00004692"/>
    </source>
</evidence>
<feature type="binding site" evidence="19">
    <location>
        <begin position="48"/>
        <end position="51"/>
    </location>
    <ligand>
        <name>GTP</name>
        <dbReference type="ChEBI" id="CHEBI:37565"/>
    </ligand>
</feature>
<comment type="pathway">
    <text evidence="6">Cofactor biosynthesis; adenosylcobalamin biosynthesis; adenosylcobalamin from cob(II)yrinate a,c-diamide: step 5/7.</text>
</comment>
<feature type="binding site" evidence="19">
    <location>
        <position position="81"/>
    </location>
    <ligand>
        <name>GTP</name>
        <dbReference type="ChEBI" id="CHEBI:37565"/>
    </ligand>
</feature>
<accession>A0A9D1HGC0</accession>
<dbReference type="InterPro" id="IPR003203">
    <property type="entry name" value="CobU/CobP"/>
</dbReference>
<keyword evidence="14" id="KW-0067">ATP-binding</keyword>
<evidence type="ECO:0000256" key="4">
    <source>
        <dbReference type="ARBA" id="ARBA00003889"/>
    </source>
</evidence>
<dbReference type="GO" id="GO:0008820">
    <property type="term" value="F:cobinamide phosphate guanylyltransferase activity"/>
    <property type="evidence" value="ECO:0007669"/>
    <property type="project" value="UniProtKB-EC"/>
</dbReference>
<evidence type="ECO:0000256" key="12">
    <source>
        <dbReference type="ARBA" id="ARBA00022741"/>
    </source>
</evidence>
<dbReference type="PANTHER" id="PTHR34848:SF1">
    <property type="entry name" value="BIFUNCTIONAL ADENOSYLCOBALAMIN BIOSYNTHESIS PROTEIN COBU"/>
    <property type="match status" value="1"/>
</dbReference>
<dbReference type="GO" id="GO:0005524">
    <property type="term" value="F:ATP binding"/>
    <property type="evidence" value="ECO:0007669"/>
    <property type="project" value="UniProtKB-KW"/>
</dbReference>
<dbReference type="NCBIfam" id="NF004469">
    <property type="entry name" value="PRK05800.1"/>
    <property type="match status" value="1"/>
</dbReference>
<reference evidence="20" key="1">
    <citation type="submission" date="2020-10" db="EMBL/GenBank/DDBJ databases">
        <authorList>
            <person name="Gilroy R."/>
        </authorList>
    </citation>
    <scope>NUCLEOTIDE SEQUENCE</scope>
    <source>
        <strain evidence="20">CHK187-14744</strain>
    </source>
</reference>
<organism evidence="20 21">
    <name type="scientific">Candidatus Onthocola gallistercoris</name>
    <dbReference type="NCBI Taxonomy" id="2840876"/>
    <lineage>
        <taxon>Bacteria</taxon>
        <taxon>Bacillati</taxon>
        <taxon>Bacillota</taxon>
        <taxon>Bacilli</taxon>
        <taxon>Candidatus Onthocola</taxon>
    </lineage>
</organism>
<comment type="pathway">
    <text evidence="5">Cofactor biosynthesis; adenosylcobalamin biosynthesis; adenosylcobalamin from cob(II)yrinate a,c-diamide: step 6/7.</text>
</comment>
<feature type="active site" description="GMP-histidine intermediate" evidence="18">
    <location>
        <position position="47"/>
    </location>
</feature>
<evidence type="ECO:0000256" key="18">
    <source>
        <dbReference type="PIRSR" id="PIRSR006135-1"/>
    </source>
</evidence>
<evidence type="ECO:0000256" key="15">
    <source>
        <dbReference type="ARBA" id="ARBA00023134"/>
    </source>
</evidence>
<dbReference type="SUPFAM" id="SSF52540">
    <property type="entry name" value="P-loop containing nucleoside triphosphate hydrolases"/>
    <property type="match status" value="1"/>
</dbReference>
<keyword evidence="11 20" id="KW-0808">Transferase</keyword>
<dbReference type="AlphaFoldDB" id="A0A9D1HGC0"/>
<keyword evidence="10" id="KW-0169">Cobalamin biosynthesis</keyword>
<evidence type="ECO:0000256" key="2">
    <source>
        <dbReference type="ARBA" id="ARBA00000711"/>
    </source>
</evidence>
<comment type="catalytic activity">
    <reaction evidence="1">
        <text>adenosylcob(III)inamide + ATP = adenosylcob(III)inamide phosphate + ADP + H(+)</text>
        <dbReference type="Rhea" id="RHEA:15769"/>
        <dbReference type="ChEBI" id="CHEBI:2480"/>
        <dbReference type="ChEBI" id="CHEBI:15378"/>
        <dbReference type="ChEBI" id="CHEBI:30616"/>
        <dbReference type="ChEBI" id="CHEBI:58502"/>
        <dbReference type="ChEBI" id="CHEBI:456216"/>
        <dbReference type="EC" id="2.7.1.156"/>
    </reaction>
</comment>
<dbReference type="EC" id="2.7.7.62" evidence="9"/>
<evidence type="ECO:0000313" key="21">
    <source>
        <dbReference type="Proteomes" id="UP000824164"/>
    </source>
</evidence>
<dbReference type="EMBL" id="DVLT01000038">
    <property type="protein sequence ID" value="HIU02756.1"/>
    <property type="molecule type" value="Genomic_DNA"/>
</dbReference>
<comment type="function">
    <text evidence="4">Catalyzes ATP-dependent phosphorylation of adenosylcobinamide and addition of GMP to adenosylcobinamide phosphate.</text>
</comment>
<evidence type="ECO:0000256" key="13">
    <source>
        <dbReference type="ARBA" id="ARBA00022777"/>
    </source>
</evidence>
<evidence type="ECO:0000256" key="10">
    <source>
        <dbReference type="ARBA" id="ARBA00022573"/>
    </source>
</evidence>
<dbReference type="Gene3D" id="3.40.50.300">
    <property type="entry name" value="P-loop containing nucleotide triphosphate hydrolases"/>
    <property type="match status" value="1"/>
</dbReference>
<evidence type="ECO:0000256" key="6">
    <source>
        <dbReference type="ARBA" id="ARBA00005159"/>
    </source>
</evidence>
<keyword evidence="12 19" id="KW-0547">Nucleotide-binding</keyword>
<evidence type="ECO:0000256" key="11">
    <source>
        <dbReference type="ARBA" id="ARBA00022679"/>
    </source>
</evidence>
<dbReference type="GO" id="GO:0009236">
    <property type="term" value="P:cobalamin biosynthetic process"/>
    <property type="evidence" value="ECO:0007669"/>
    <property type="project" value="UniProtKB-KW"/>
</dbReference>
<protein>
    <recommendedName>
        <fullName evidence="16">Adenosylcobinamide kinase</fullName>
        <ecNumber evidence="8">2.7.1.156</ecNumber>
        <ecNumber evidence="9">2.7.7.62</ecNumber>
    </recommendedName>
    <alternativeName>
        <fullName evidence="17">Adenosylcobinamide-phosphate guanylyltransferase</fullName>
    </alternativeName>
</protein>
<dbReference type="InterPro" id="IPR027417">
    <property type="entry name" value="P-loop_NTPase"/>
</dbReference>